<gene>
    <name evidence="2" type="ORF">P8935_01760</name>
</gene>
<reference evidence="2" key="1">
    <citation type="submission" date="2023-03" db="EMBL/GenBank/DDBJ databases">
        <title>Edaphobacter sp.</title>
        <authorList>
            <person name="Huber K.J."/>
            <person name="Papendorf J."/>
            <person name="Pilke C."/>
            <person name="Bunk B."/>
            <person name="Sproeer C."/>
            <person name="Pester M."/>
        </authorList>
    </citation>
    <scope>NUCLEOTIDE SEQUENCE</scope>
    <source>
        <strain evidence="2">DSM 110680</strain>
    </source>
</reference>
<organism evidence="2">
    <name type="scientific">Telmatobacter sp. DSM 110680</name>
    <dbReference type="NCBI Taxonomy" id="3036704"/>
    <lineage>
        <taxon>Bacteria</taxon>
        <taxon>Pseudomonadati</taxon>
        <taxon>Acidobacteriota</taxon>
        <taxon>Terriglobia</taxon>
        <taxon>Terriglobales</taxon>
        <taxon>Acidobacteriaceae</taxon>
        <taxon>Telmatobacter</taxon>
    </lineage>
</organism>
<accession>A0AAU7DIZ4</accession>
<proteinExistence type="predicted"/>
<dbReference type="RefSeq" id="WP_348263290.1">
    <property type="nucleotide sequence ID" value="NZ_CP121196.1"/>
</dbReference>
<evidence type="ECO:0000256" key="1">
    <source>
        <dbReference type="SAM" id="MobiDB-lite"/>
    </source>
</evidence>
<feature type="region of interest" description="Disordered" evidence="1">
    <location>
        <begin position="26"/>
        <end position="84"/>
    </location>
</feature>
<dbReference type="AlphaFoldDB" id="A0AAU7DIZ4"/>
<protein>
    <submittedName>
        <fullName evidence="2">Uncharacterized protein</fullName>
    </submittedName>
</protein>
<sequence length="84" mass="9048">MSLIKKADVKNHLSTRHRTEIHLYRPEDEPKAASVVDEKTADTAVDNSASVKDPLDPPAPGTLETASLRPGLAVVSTESRSAKE</sequence>
<feature type="compositionally biased region" description="Basic and acidic residues" evidence="1">
    <location>
        <begin position="26"/>
        <end position="41"/>
    </location>
</feature>
<dbReference type="EMBL" id="CP121196">
    <property type="protein sequence ID" value="XBH18067.1"/>
    <property type="molecule type" value="Genomic_DNA"/>
</dbReference>
<evidence type="ECO:0000313" key="2">
    <source>
        <dbReference type="EMBL" id="XBH18067.1"/>
    </source>
</evidence>
<name>A0AAU7DIZ4_9BACT</name>